<organism evidence="1 2">
    <name type="scientific">Aspergillus avenaceus</name>
    <dbReference type="NCBI Taxonomy" id="36643"/>
    <lineage>
        <taxon>Eukaryota</taxon>
        <taxon>Fungi</taxon>
        <taxon>Dikarya</taxon>
        <taxon>Ascomycota</taxon>
        <taxon>Pezizomycotina</taxon>
        <taxon>Eurotiomycetes</taxon>
        <taxon>Eurotiomycetidae</taxon>
        <taxon>Eurotiales</taxon>
        <taxon>Aspergillaceae</taxon>
        <taxon>Aspergillus</taxon>
        <taxon>Aspergillus subgen. Circumdati</taxon>
    </lineage>
</organism>
<reference evidence="1 2" key="1">
    <citation type="submission" date="2019-04" db="EMBL/GenBank/DDBJ databases">
        <title>Friends and foes A comparative genomics study of 23 Aspergillus species from section Flavi.</title>
        <authorList>
            <consortium name="DOE Joint Genome Institute"/>
            <person name="Kjaerbolling I."/>
            <person name="Vesth T."/>
            <person name="Frisvad J.C."/>
            <person name="Nybo J.L."/>
            <person name="Theobald S."/>
            <person name="Kildgaard S."/>
            <person name="Isbrandt T."/>
            <person name="Kuo A."/>
            <person name="Sato A."/>
            <person name="Lyhne E.K."/>
            <person name="Kogle M.E."/>
            <person name="Wiebenga A."/>
            <person name="Kun R.S."/>
            <person name="Lubbers R.J."/>
            <person name="Makela M.R."/>
            <person name="Barry K."/>
            <person name="Chovatia M."/>
            <person name="Clum A."/>
            <person name="Daum C."/>
            <person name="Haridas S."/>
            <person name="He G."/>
            <person name="LaButti K."/>
            <person name="Lipzen A."/>
            <person name="Mondo S."/>
            <person name="Riley R."/>
            <person name="Salamov A."/>
            <person name="Simmons B.A."/>
            <person name="Magnuson J.K."/>
            <person name="Henrissat B."/>
            <person name="Mortensen U.H."/>
            <person name="Larsen T.O."/>
            <person name="Devries R.P."/>
            <person name="Grigoriev I.V."/>
            <person name="Machida M."/>
            <person name="Baker S.E."/>
            <person name="Andersen M.R."/>
        </authorList>
    </citation>
    <scope>NUCLEOTIDE SEQUENCE [LARGE SCALE GENOMIC DNA]</scope>
    <source>
        <strain evidence="1 2">IBT 18842</strain>
    </source>
</reference>
<sequence>MAGDGFIPAGRCQAHCVGNIIQARWIGCDGAMSVIAILGVWGHGVQMGRTRTRSSSFVDTARTLISYEYDMRFKDLIAQGLDGSRQFLPLASHLSHAKKGGLV</sequence>
<proteinExistence type="predicted"/>
<dbReference type="AlphaFoldDB" id="A0A5N6TI84"/>
<protein>
    <submittedName>
        <fullName evidence="1">Uncharacterized protein</fullName>
    </submittedName>
</protein>
<name>A0A5N6TI84_ASPAV</name>
<gene>
    <name evidence="1" type="ORF">BDV25DRAFT_144151</name>
</gene>
<dbReference type="EMBL" id="ML742297">
    <property type="protein sequence ID" value="KAE8145970.1"/>
    <property type="molecule type" value="Genomic_DNA"/>
</dbReference>
<accession>A0A5N6TI84</accession>
<evidence type="ECO:0000313" key="2">
    <source>
        <dbReference type="Proteomes" id="UP000325780"/>
    </source>
</evidence>
<evidence type="ECO:0000313" key="1">
    <source>
        <dbReference type="EMBL" id="KAE8145970.1"/>
    </source>
</evidence>
<dbReference type="Proteomes" id="UP000325780">
    <property type="component" value="Unassembled WGS sequence"/>
</dbReference>
<keyword evidence="2" id="KW-1185">Reference proteome</keyword>